<dbReference type="AlphaFoldDB" id="A0A538S9B9"/>
<reference evidence="3 4" key="1">
    <citation type="journal article" date="2019" name="Nat. Microbiol.">
        <title>Mediterranean grassland soil C-N compound turnover is dependent on rainfall and depth, and is mediated by genomically divergent microorganisms.</title>
        <authorList>
            <person name="Diamond S."/>
            <person name="Andeer P.F."/>
            <person name="Li Z."/>
            <person name="Crits-Christoph A."/>
            <person name="Burstein D."/>
            <person name="Anantharaman K."/>
            <person name="Lane K.R."/>
            <person name="Thomas B.C."/>
            <person name="Pan C."/>
            <person name="Northen T.R."/>
            <person name="Banfield J.F."/>
        </authorList>
    </citation>
    <scope>NUCLEOTIDE SEQUENCE [LARGE SCALE GENOMIC DNA]</scope>
    <source>
        <strain evidence="3">WS_1</strain>
    </source>
</reference>
<dbReference type="InterPro" id="IPR025297">
    <property type="entry name" value="DUF4159"/>
</dbReference>
<gene>
    <name evidence="3" type="ORF">E6K71_08510</name>
</gene>
<proteinExistence type="predicted"/>
<dbReference type="Proteomes" id="UP000316292">
    <property type="component" value="Unassembled WGS sequence"/>
</dbReference>
<organism evidence="3 4">
    <name type="scientific">Eiseniibacteriota bacterium</name>
    <dbReference type="NCBI Taxonomy" id="2212470"/>
    <lineage>
        <taxon>Bacteria</taxon>
        <taxon>Candidatus Eiseniibacteriota</taxon>
    </lineage>
</organism>
<evidence type="ECO:0000313" key="4">
    <source>
        <dbReference type="Proteomes" id="UP000316292"/>
    </source>
</evidence>
<keyword evidence="1" id="KW-0732">Signal</keyword>
<dbReference type="Gene3D" id="3.40.50.12140">
    <property type="entry name" value="Domain of unknown function DUF4159"/>
    <property type="match status" value="1"/>
</dbReference>
<evidence type="ECO:0000313" key="3">
    <source>
        <dbReference type="EMBL" id="TMQ47974.1"/>
    </source>
</evidence>
<feature type="chain" id="PRO_5021740298" evidence="1">
    <location>
        <begin position="20"/>
        <end position="232"/>
    </location>
</feature>
<evidence type="ECO:0000256" key="1">
    <source>
        <dbReference type="SAM" id="SignalP"/>
    </source>
</evidence>
<feature type="signal peptide" evidence="1">
    <location>
        <begin position="1"/>
        <end position="19"/>
    </location>
</feature>
<comment type="caution">
    <text evidence="3">The sequence shown here is derived from an EMBL/GenBank/DDBJ whole genome shotgun (WGS) entry which is preliminary data.</text>
</comment>
<accession>A0A538S9B9</accession>
<feature type="domain" description="DUF4159" evidence="2">
    <location>
        <begin position="38"/>
        <end position="229"/>
    </location>
</feature>
<name>A0A538S9B9_UNCEI</name>
<protein>
    <submittedName>
        <fullName evidence="3">DUF4159 domain-containing protein</fullName>
    </submittedName>
</protein>
<sequence length="232" mass="25719">MNRPFLALCAFLALGMAYALPSEPAAASRDLELNGGFTIARLKYTGGGDWYSDESSLRNLLRSLKERGDVRVSQDHEAVVTPTDPEIWNYPMLFMTGHGNIKLSEEEARALRSYLDSGGLLWADDNFGMDKSFREQVKRLYPEAPLTELPFSHAIFRSPNSFPAGAPKIHEHDGGPARVFAVMKGGRVLVLYTFDCDIGNGIEDQGIHDDPPEKRQAAMRFAINVATYAVTH</sequence>
<dbReference type="Pfam" id="PF13709">
    <property type="entry name" value="DUF4159"/>
    <property type="match status" value="1"/>
</dbReference>
<evidence type="ECO:0000259" key="2">
    <source>
        <dbReference type="Pfam" id="PF13709"/>
    </source>
</evidence>
<dbReference type="EMBL" id="VBOR01000091">
    <property type="protein sequence ID" value="TMQ47974.1"/>
    <property type="molecule type" value="Genomic_DNA"/>
</dbReference>